<evidence type="ECO:0000313" key="2">
    <source>
        <dbReference type="EMBL" id="EPS33319.1"/>
    </source>
</evidence>
<organism evidence="2 3">
    <name type="scientific">Penicillium oxalicum (strain 114-2 / CGMCC 5302)</name>
    <name type="common">Penicillium decumbens</name>
    <dbReference type="NCBI Taxonomy" id="933388"/>
    <lineage>
        <taxon>Eukaryota</taxon>
        <taxon>Fungi</taxon>
        <taxon>Dikarya</taxon>
        <taxon>Ascomycota</taxon>
        <taxon>Pezizomycotina</taxon>
        <taxon>Eurotiomycetes</taxon>
        <taxon>Eurotiomycetidae</taxon>
        <taxon>Eurotiales</taxon>
        <taxon>Aspergillaceae</taxon>
        <taxon>Penicillium</taxon>
    </lineage>
</organism>
<dbReference type="Proteomes" id="UP000019376">
    <property type="component" value="Unassembled WGS sequence"/>
</dbReference>
<proteinExistence type="predicted"/>
<protein>
    <submittedName>
        <fullName evidence="2">Uncharacterized protein</fullName>
    </submittedName>
</protein>
<name>S7ZSE6_PENO1</name>
<dbReference type="EMBL" id="KB644415">
    <property type="protein sequence ID" value="EPS33319.1"/>
    <property type="molecule type" value="Genomic_DNA"/>
</dbReference>
<dbReference type="HOGENOM" id="CLU_1378562_0_0_1"/>
<evidence type="ECO:0000313" key="3">
    <source>
        <dbReference type="Proteomes" id="UP000019376"/>
    </source>
</evidence>
<feature type="region of interest" description="Disordered" evidence="1">
    <location>
        <begin position="111"/>
        <end position="130"/>
    </location>
</feature>
<reference evidence="2 3" key="1">
    <citation type="journal article" date="2013" name="PLoS ONE">
        <title>Genomic and secretomic analyses reveal unique features of the lignocellulolytic enzyme system of Penicillium decumbens.</title>
        <authorList>
            <person name="Liu G."/>
            <person name="Zhang L."/>
            <person name="Wei X."/>
            <person name="Zou G."/>
            <person name="Qin Y."/>
            <person name="Ma L."/>
            <person name="Li J."/>
            <person name="Zheng H."/>
            <person name="Wang S."/>
            <person name="Wang C."/>
            <person name="Xun L."/>
            <person name="Zhao G.-P."/>
            <person name="Zhou Z."/>
            <person name="Qu Y."/>
        </authorList>
    </citation>
    <scope>NUCLEOTIDE SEQUENCE [LARGE SCALE GENOMIC DNA]</scope>
    <source>
        <strain evidence="3">114-2 / CGMCC 5302</strain>
    </source>
</reference>
<dbReference type="AlphaFoldDB" id="S7ZSE6"/>
<gene>
    <name evidence="2" type="ORF">PDE_08281</name>
</gene>
<evidence type="ECO:0000256" key="1">
    <source>
        <dbReference type="SAM" id="MobiDB-lite"/>
    </source>
</evidence>
<accession>S7ZSE6</accession>
<sequence>MILSRIFFEARKRQENIIQFAINLQLLQHPHFVSPRPSTRSLPYLIGELPATPMIHENHGPWDTTGLPHDATARWSRMFINQPASSTATCSISLPLATENQGYGHVVLSSSTHLHSKTRPGPGIPGDSEKMPSLPAEYVPYHGVGNWLPSTLVDCNKNDGTLECPRHLYRHHVSGMDRVDVMYLRLRASDGNQKPKER</sequence>
<keyword evidence="3" id="KW-1185">Reference proteome</keyword>